<gene>
    <name evidence="1" type="ORF">Arub01_17190</name>
</gene>
<name>A0A9W6PS38_9ACTN</name>
<dbReference type="EMBL" id="BSRZ01000003">
    <property type="protein sequence ID" value="GLW63475.1"/>
    <property type="molecule type" value="Genomic_DNA"/>
</dbReference>
<comment type="caution">
    <text evidence="1">The sequence shown here is derived from an EMBL/GenBank/DDBJ whole genome shotgun (WGS) entry which is preliminary data.</text>
</comment>
<organism evidence="1 2">
    <name type="scientific">Actinomadura rubrobrunea</name>
    <dbReference type="NCBI Taxonomy" id="115335"/>
    <lineage>
        <taxon>Bacteria</taxon>
        <taxon>Bacillati</taxon>
        <taxon>Actinomycetota</taxon>
        <taxon>Actinomycetes</taxon>
        <taxon>Streptosporangiales</taxon>
        <taxon>Thermomonosporaceae</taxon>
        <taxon>Actinomadura</taxon>
    </lineage>
</organism>
<sequence>MDDTEIRLFRITVPWRKIWPRRHWRASPASPPRDIRAHLGLRPQCPGGRPLWLDGLPPGPRAANPAHAHVVWLHADMGRRIRRLVVGTDVYYWSARHAHTRSSDGARVDCREMLTVRREGAPGRLVIVFRAGPGRLVADGLLHDGGVARGDDDAYLNLHRPGVARALLDEALDRGHGFDAGTVEIDGWDLLDGALARLPSPDEPAPAPHK</sequence>
<dbReference type="AlphaFoldDB" id="A0A9W6PS38"/>
<dbReference type="RefSeq" id="WP_217998666.1">
    <property type="nucleotide sequence ID" value="NZ_BSRZ01000003.1"/>
</dbReference>
<evidence type="ECO:0000313" key="1">
    <source>
        <dbReference type="EMBL" id="GLW63475.1"/>
    </source>
</evidence>
<accession>A0A9W6PS38</accession>
<evidence type="ECO:0000313" key="2">
    <source>
        <dbReference type="Proteomes" id="UP001165124"/>
    </source>
</evidence>
<reference evidence="1" key="1">
    <citation type="submission" date="2023-02" db="EMBL/GenBank/DDBJ databases">
        <title>Actinomadura rubrobrunea NBRC 14622.</title>
        <authorList>
            <person name="Ichikawa N."/>
            <person name="Sato H."/>
            <person name="Tonouchi N."/>
        </authorList>
    </citation>
    <scope>NUCLEOTIDE SEQUENCE</scope>
    <source>
        <strain evidence="1">NBRC 14622</strain>
    </source>
</reference>
<keyword evidence="2" id="KW-1185">Reference proteome</keyword>
<protein>
    <submittedName>
        <fullName evidence="1">Uncharacterized protein</fullName>
    </submittedName>
</protein>
<dbReference type="Proteomes" id="UP001165124">
    <property type="component" value="Unassembled WGS sequence"/>
</dbReference>
<proteinExistence type="predicted"/>